<evidence type="ECO:0000313" key="7">
    <source>
        <dbReference type="EMBL" id="KTB39185.1"/>
    </source>
</evidence>
<sequence length="672" mass="76319">MIQTVIAQWAAVESVNTFLENAATRFNTPRKAITILRSQLRRPPSDVDISNPSDEVYTALQALGCLACYVTPAHPLAIRTRNHRDASQTASSIESNWSSCVGLWVLFFIDKFLLAETEPSTQYGQELLDVIAYMIPLLFMYPALCSDNVQAVEQLKSISHEFPNIATRAMLMLVEKYHFTWNSWCSSVGSVQLYGISGSESFTAAMLEAAFTYGHNVSLIYVRHIHRECQRAHTTSEIMDFAGMRCLMLSFTTCIHPDSPLYIPFILNGGVRKLTDLLTTVIRRRKSIRHIQSTTSSNFEDPYVVAALAASQLGMTFSRSPRSVCDALEGGLISAIFKANRFYDYEKFGSYLSNSHHGEMLSESFKNILERIAMFLVYPSVLHRFLNAAEKMTREGLEEALAVKSQPLFKTWRGYVEIAHDAHRVYRRMKTKGTSRCGYGKCPMHVKGQLGRNPEVIRYFRCTACKSITYCSRECAKNCWKESHKEQCQRLIEDSKTERGHPAHVDTIFHNELRRTFIRRHKEQIYGALTRFFQQNTSGFWEIIGIPRAVIVLDFCRPAFLSIEAMSVMNLEQLLKDKRLQNFSERVDFLRKVDKAALRENKVIVMTFVPTVGSGYGEDTSWPGSVDVIPASSSLTSNADDDSEYSDSHLSDFEGSEERATNERTMQTEEVD</sequence>
<evidence type="ECO:0000256" key="5">
    <source>
        <dbReference type="SAM" id="MobiDB-lite"/>
    </source>
</evidence>
<evidence type="ECO:0000256" key="2">
    <source>
        <dbReference type="ARBA" id="ARBA00022771"/>
    </source>
</evidence>
<keyword evidence="2 4" id="KW-0863">Zinc-finger</keyword>
<feature type="compositionally biased region" description="Basic and acidic residues" evidence="5">
    <location>
        <begin position="646"/>
        <end position="662"/>
    </location>
</feature>
<evidence type="ECO:0000256" key="1">
    <source>
        <dbReference type="ARBA" id="ARBA00022723"/>
    </source>
</evidence>
<name>A0A0W0FS86_MONRR</name>
<accession>A0A0W0FS86</accession>
<organism evidence="7 8">
    <name type="scientific">Moniliophthora roreri</name>
    <name type="common">Frosty pod rot fungus</name>
    <name type="synonym">Monilia roreri</name>
    <dbReference type="NCBI Taxonomy" id="221103"/>
    <lineage>
        <taxon>Eukaryota</taxon>
        <taxon>Fungi</taxon>
        <taxon>Dikarya</taxon>
        <taxon>Basidiomycota</taxon>
        <taxon>Agaricomycotina</taxon>
        <taxon>Agaricomycetes</taxon>
        <taxon>Agaricomycetidae</taxon>
        <taxon>Agaricales</taxon>
        <taxon>Marasmiineae</taxon>
        <taxon>Marasmiaceae</taxon>
        <taxon>Moniliophthora</taxon>
    </lineage>
</organism>
<dbReference type="InterPro" id="IPR002893">
    <property type="entry name" value="Znf_MYND"/>
</dbReference>
<keyword evidence="1" id="KW-0479">Metal-binding</keyword>
<feature type="domain" description="MYND-type" evidence="6">
    <location>
        <begin position="434"/>
        <end position="488"/>
    </location>
</feature>
<dbReference type="PROSITE" id="PS50865">
    <property type="entry name" value="ZF_MYND_2"/>
    <property type="match status" value="1"/>
</dbReference>
<gene>
    <name evidence="7" type="ORF">WG66_8212</name>
</gene>
<dbReference type="SUPFAM" id="SSF144232">
    <property type="entry name" value="HIT/MYND zinc finger-like"/>
    <property type="match status" value="1"/>
</dbReference>
<dbReference type="Gene3D" id="6.10.140.2220">
    <property type="match status" value="1"/>
</dbReference>
<dbReference type="Pfam" id="PF01753">
    <property type="entry name" value="zf-MYND"/>
    <property type="match status" value="1"/>
</dbReference>
<evidence type="ECO:0000256" key="4">
    <source>
        <dbReference type="PROSITE-ProRule" id="PRU00134"/>
    </source>
</evidence>
<dbReference type="GO" id="GO:0008270">
    <property type="term" value="F:zinc ion binding"/>
    <property type="evidence" value="ECO:0007669"/>
    <property type="project" value="UniProtKB-KW"/>
</dbReference>
<evidence type="ECO:0000256" key="3">
    <source>
        <dbReference type="ARBA" id="ARBA00022833"/>
    </source>
</evidence>
<feature type="region of interest" description="Disordered" evidence="5">
    <location>
        <begin position="633"/>
        <end position="672"/>
    </location>
</feature>
<comment type="caution">
    <text evidence="7">The sequence shown here is derived from an EMBL/GenBank/DDBJ whole genome shotgun (WGS) entry which is preliminary data.</text>
</comment>
<evidence type="ECO:0000259" key="6">
    <source>
        <dbReference type="PROSITE" id="PS50865"/>
    </source>
</evidence>
<dbReference type="EMBL" id="LATX01001701">
    <property type="protein sequence ID" value="KTB39185.1"/>
    <property type="molecule type" value="Genomic_DNA"/>
</dbReference>
<keyword evidence="3" id="KW-0862">Zinc</keyword>
<protein>
    <recommendedName>
        <fullName evidence="6">MYND-type domain-containing protein</fullName>
    </recommendedName>
</protein>
<dbReference type="Proteomes" id="UP000054988">
    <property type="component" value="Unassembled WGS sequence"/>
</dbReference>
<evidence type="ECO:0000313" key="8">
    <source>
        <dbReference type="Proteomes" id="UP000054988"/>
    </source>
</evidence>
<proteinExistence type="predicted"/>
<reference evidence="7 8" key="1">
    <citation type="submission" date="2015-12" db="EMBL/GenBank/DDBJ databases">
        <title>Draft genome sequence of Moniliophthora roreri, the causal agent of frosty pod rot of cacao.</title>
        <authorList>
            <person name="Aime M.C."/>
            <person name="Diaz-Valderrama J.R."/>
            <person name="Kijpornyongpan T."/>
            <person name="Phillips-Mora W."/>
        </authorList>
    </citation>
    <scope>NUCLEOTIDE SEQUENCE [LARGE SCALE GENOMIC DNA]</scope>
    <source>
        <strain evidence="7 8">MCA 2952</strain>
    </source>
</reference>
<dbReference type="AlphaFoldDB" id="A0A0W0FS86"/>